<evidence type="ECO:0000313" key="3">
    <source>
        <dbReference type="Proteomes" id="UP000800039"/>
    </source>
</evidence>
<gene>
    <name evidence="2" type="ORF">K460DRAFT_403070</name>
</gene>
<reference evidence="2" key="1">
    <citation type="submission" date="2020-01" db="EMBL/GenBank/DDBJ databases">
        <authorList>
            <consortium name="DOE Joint Genome Institute"/>
            <person name="Haridas S."/>
            <person name="Albert R."/>
            <person name="Binder M."/>
            <person name="Bloem J."/>
            <person name="Labutti K."/>
            <person name="Salamov A."/>
            <person name="Andreopoulos B."/>
            <person name="Baker S.E."/>
            <person name="Barry K."/>
            <person name="Bills G."/>
            <person name="Bluhm B.H."/>
            <person name="Cannon C."/>
            <person name="Castanera R."/>
            <person name="Culley D.E."/>
            <person name="Daum C."/>
            <person name="Ezra D."/>
            <person name="Gonzalez J.B."/>
            <person name="Henrissat B."/>
            <person name="Kuo A."/>
            <person name="Liang C."/>
            <person name="Lipzen A."/>
            <person name="Lutzoni F."/>
            <person name="Magnuson J."/>
            <person name="Mondo S."/>
            <person name="Nolan M."/>
            <person name="Ohm R."/>
            <person name="Pangilinan J."/>
            <person name="Park H.-J."/>
            <person name="Ramirez L."/>
            <person name="Alfaro M."/>
            <person name="Sun H."/>
            <person name="Tritt A."/>
            <person name="Yoshinaga Y."/>
            <person name="Zwiers L.-H."/>
            <person name="Turgeon B.G."/>
            <person name="Goodwin S.B."/>
            <person name="Spatafora J.W."/>
            <person name="Crous P.W."/>
            <person name="Grigoriev I.V."/>
        </authorList>
    </citation>
    <scope>NUCLEOTIDE SEQUENCE</scope>
    <source>
        <strain evidence="2">CBS 394.84</strain>
    </source>
</reference>
<feature type="region of interest" description="Disordered" evidence="1">
    <location>
        <begin position="619"/>
        <end position="643"/>
    </location>
</feature>
<proteinExistence type="predicted"/>
<dbReference type="AlphaFoldDB" id="A0A9P4LB13"/>
<evidence type="ECO:0000256" key="1">
    <source>
        <dbReference type="SAM" id="MobiDB-lite"/>
    </source>
</evidence>
<evidence type="ECO:0000313" key="2">
    <source>
        <dbReference type="EMBL" id="KAF1847744.1"/>
    </source>
</evidence>
<dbReference type="GeneID" id="63853833"/>
<dbReference type="EMBL" id="ML976615">
    <property type="protein sequence ID" value="KAF1847744.1"/>
    <property type="molecule type" value="Genomic_DNA"/>
</dbReference>
<comment type="caution">
    <text evidence="2">The sequence shown here is derived from an EMBL/GenBank/DDBJ whole genome shotgun (WGS) entry which is preliminary data.</text>
</comment>
<protein>
    <submittedName>
        <fullName evidence="2">Uncharacterized protein</fullName>
    </submittedName>
</protein>
<accession>A0A9P4LB13</accession>
<dbReference type="OrthoDB" id="3695698at2759"/>
<keyword evidence="3" id="KW-1185">Reference proteome</keyword>
<feature type="region of interest" description="Disordered" evidence="1">
    <location>
        <begin position="690"/>
        <end position="713"/>
    </location>
</feature>
<dbReference type="RefSeq" id="XP_040790307.1">
    <property type="nucleotide sequence ID" value="XM_040936583.1"/>
</dbReference>
<organism evidence="2 3">
    <name type="scientific">Cucurbitaria berberidis CBS 394.84</name>
    <dbReference type="NCBI Taxonomy" id="1168544"/>
    <lineage>
        <taxon>Eukaryota</taxon>
        <taxon>Fungi</taxon>
        <taxon>Dikarya</taxon>
        <taxon>Ascomycota</taxon>
        <taxon>Pezizomycotina</taxon>
        <taxon>Dothideomycetes</taxon>
        <taxon>Pleosporomycetidae</taxon>
        <taxon>Pleosporales</taxon>
        <taxon>Pleosporineae</taxon>
        <taxon>Cucurbitariaceae</taxon>
        <taxon>Cucurbitaria</taxon>
    </lineage>
</organism>
<sequence>MPPSIISISSVDSDTVVSECVRTPPSSNELASPDHNHRATVDGNSTHVKTRTADGTAAWITSDFPLVQVSRDLAEQYVRKAMPQIANFEALREGVETVQCTQPETGKKQKLLNEVEQVLDGLYACVHAAKDQCHIPREFAYYDRSKITGHHSHEHTEGHAKTKWTKDNVINQSRQILPECHTQPQSTVPPVQKPEHATEEIATVNFSSLTKEEKAHRLLPLLHRKGLKVPKAGAELQKKSAPFASANVKSKALSVASGQKAYEEKQFKSKKRSAVGLQTANRNPDTRTTSPEICPGDPSSQFSSLAKNFATLEGAPIWRDRFSPKLKTLEHAQRQTCSMEQLHDIVSRNIQSIAIPDTHRGDVCMNATPRKWITKPPVVITDASRYADAFSDYMDYTHHDFLESEASQILALYDGDFDYAKSLYRDLGYRGLLSLLRANRLKMATAEAEETADSDYGDGLSQEDGNAVIELCRGCLTGCDSCCPVQEEEINIRSCNCDIEYGTHSTDHCVDCSEPGLQTKPFNKIDKSTFTNAAHNMESHSNVEHLVLLECRHCGTIFCPDAADMCTGCGDASGLQSYQTAAESIPDIGSDPGKHVGVIPTHDNSTRKDYSGDLRHFGLSNKGVANRSRGGTGTGNSQSGNDNKCTRCEEKVCHCTVWEAGDNLNRHEETTPDNDSWWGVSRPSSFAGWVHDPPREPSGSDWGTQEASAPKPGISIPTSYTVTYWATIESSNQTIHVPIDSTNVCGSEKTIIDGESCGMKKIWKWVQEKGLGDKIGLQDAFDLAKDMYGEVEKTINPQDEKHAQHTSRAEHDGWNMGSLPPYVWGT</sequence>
<dbReference type="Proteomes" id="UP000800039">
    <property type="component" value="Unassembled WGS sequence"/>
</dbReference>
<name>A0A9P4LB13_9PLEO</name>